<dbReference type="Pfam" id="PF00583">
    <property type="entry name" value="Acetyltransf_1"/>
    <property type="match status" value="1"/>
</dbReference>
<evidence type="ECO:0000313" key="5">
    <source>
        <dbReference type="Proteomes" id="UP000752012"/>
    </source>
</evidence>
<dbReference type="EMBL" id="JAATHJ010000040">
    <property type="protein sequence ID" value="NJP39172.1"/>
    <property type="molecule type" value="Genomic_DNA"/>
</dbReference>
<dbReference type="GO" id="GO:0016747">
    <property type="term" value="F:acyltransferase activity, transferring groups other than amino-acyl groups"/>
    <property type="evidence" value="ECO:0007669"/>
    <property type="project" value="InterPro"/>
</dbReference>
<dbReference type="PANTHER" id="PTHR43877">
    <property type="entry name" value="AMINOALKYLPHOSPHONATE N-ACETYLTRANSFERASE-RELATED-RELATED"/>
    <property type="match status" value="1"/>
</dbReference>
<proteinExistence type="predicted"/>
<accession>A0A969TWG3</accession>
<keyword evidence="2" id="KW-0012">Acyltransferase</keyword>
<protein>
    <submittedName>
        <fullName evidence="4">GNAT family N-acetyltransferase</fullName>
    </submittedName>
</protein>
<dbReference type="InterPro" id="IPR050832">
    <property type="entry name" value="Bact_Acetyltransf"/>
</dbReference>
<gene>
    <name evidence="4" type="ORF">HCN83_16500</name>
</gene>
<keyword evidence="5" id="KW-1185">Reference proteome</keyword>
<evidence type="ECO:0000256" key="2">
    <source>
        <dbReference type="ARBA" id="ARBA00023315"/>
    </source>
</evidence>
<sequence>MFCRRAVKEDINDIQDIAVQSWHDTYEGLIPREIQDAFLNKAYSYERMEERLEKNNVFVCEKSGHVIGFTSFFHESDTSAEVSAIYVLPGAQREGVGSSLMKHIWAHMQNVEELYVDVEAGNEKAENFYAMLGFTVMQEFDEVFEGHTMRTKRLRLTAAEACDQAI</sequence>
<dbReference type="InterPro" id="IPR016181">
    <property type="entry name" value="Acyl_CoA_acyltransferase"/>
</dbReference>
<dbReference type="RefSeq" id="WP_168009333.1">
    <property type="nucleotide sequence ID" value="NZ_JAATHJ010000040.1"/>
</dbReference>
<dbReference type="CDD" id="cd04301">
    <property type="entry name" value="NAT_SF"/>
    <property type="match status" value="1"/>
</dbReference>
<dbReference type="SUPFAM" id="SSF55729">
    <property type="entry name" value="Acyl-CoA N-acyltransferases (Nat)"/>
    <property type="match status" value="1"/>
</dbReference>
<feature type="domain" description="N-acetyltransferase" evidence="3">
    <location>
        <begin position="1"/>
        <end position="155"/>
    </location>
</feature>
<dbReference type="PANTHER" id="PTHR43877:SF2">
    <property type="entry name" value="AMINOALKYLPHOSPHONATE N-ACETYLTRANSFERASE-RELATED"/>
    <property type="match status" value="1"/>
</dbReference>
<dbReference type="Gene3D" id="3.40.630.30">
    <property type="match status" value="1"/>
</dbReference>
<name>A0A969TWG3_9BACI</name>
<dbReference type="InterPro" id="IPR000182">
    <property type="entry name" value="GNAT_dom"/>
</dbReference>
<evidence type="ECO:0000313" key="4">
    <source>
        <dbReference type="EMBL" id="NJP39172.1"/>
    </source>
</evidence>
<dbReference type="AlphaFoldDB" id="A0A969TWG3"/>
<evidence type="ECO:0000256" key="1">
    <source>
        <dbReference type="ARBA" id="ARBA00022679"/>
    </source>
</evidence>
<dbReference type="PROSITE" id="PS51186">
    <property type="entry name" value="GNAT"/>
    <property type="match status" value="1"/>
</dbReference>
<keyword evidence="1" id="KW-0808">Transferase</keyword>
<reference evidence="4 5" key="1">
    <citation type="submission" date="2020-03" db="EMBL/GenBank/DDBJ databases">
        <title>Assessment of the enzymatic potential of alkaline-tolerant lipase obtained from Bacillus luteus H11 (technogenic soil) for the bioremediation of saline soils contaminated with petroleum substances.</title>
        <authorList>
            <person name="Kalwasinska A."/>
        </authorList>
    </citation>
    <scope>NUCLEOTIDE SEQUENCE [LARGE SCALE GENOMIC DNA]</scope>
    <source>
        <strain evidence="4 5">H11</strain>
    </source>
</reference>
<dbReference type="Proteomes" id="UP000752012">
    <property type="component" value="Unassembled WGS sequence"/>
</dbReference>
<comment type="caution">
    <text evidence="4">The sequence shown here is derived from an EMBL/GenBank/DDBJ whole genome shotgun (WGS) entry which is preliminary data.</text>
</comment>
<organism evidence="4 5">
    <name type="scientific">Alkalicoccus luteus</name>
    <dbReference type="NCBI Taxonomy" id="1237094"/>
    <lineage>
        <taxon>Bacteria</taxon>
        <taxon>Bacillati</taxon>
        <taxon>Bacillota</taxon>
        <taxon>Bacilli</taxon>
        <taxon>Bacillales</taxon>
        <taxon>Bacillaceae</taxon>
        <taxon>Alkalicoccus</taxon>
    </lineage>
</organism>
<evidence type="ECO:0000259" key="3">
    <source>
        <dbReference type="PROSITE" id="PS51186"/>
    </source>
</evidence>